<gene>
    <name evidence="3" type="ORF">TIFTF001_040500</name>
</gene>
<dbReference type="EMBL" id="BTGU01001474">
    <property type="protein sequence ID" value="GMN23833.1"/>
    <property type="molecule type" value="Genomic_DNA"/>
</dbReference>
<dbReference type="Pfam" id="PF03732">
    <property type="entry name" value="Retrotrans_gag"/>
    <property type="match status" value="1"/>
</dbReference>
<dbReference type="PANTHER" id="PTHR33223">
    <property type="entry name" value="CCHC-TYPE DOMAIN-CONTAINING PROTEIN"/>
    <property type="match status" value="1"/>
</dbReference>
<organism evidence="3 4">
    <name type="scientific">Ficus carica</name>
    <name type="common">Common fig</name>
    <dbReference type="NCBI Taxonomy" id="3494"/>
    <lineage>
        <taxon>Eukaryota</taxon>
        <taxon>Viridiplantae</taxon>
        <taxon>Streptophyta</taxon>
        <taxon>Embryophyta</taxon>
        <taxon>Tracheophyta</taxon>
        <taxon>Spermatophyta</taxon>
        <taxon>Magnoliopsida</taxon>
        <taxon>eudicotyledons</taxon>
        <taxon>Gunneridae</taxon>
        <taxon>Pentapetalae</taxon>
        <taxon>rosids</taxon>
        <taxon>fabids</taxon>
        <taxon>Rosales</taxon>
        <taxon>Moraceae</taxon>
        <taxon>Ficeae</taxon>
        <taxon>Ficus</taxon>
    </lineage>
</organism>
<keyword evidence="4" id="KW-1185">Reference proteome</keyword>
<evidence type="ECO:0000313" key="3">
    <source>
        <dbReference type="EMBL" id="GMN23833.1"/>
    </source>
</evidence>
<comment type="caution">
    <text evidence="3">The sequence shown here is derived from an EMBL/GenBank/DDBJ whole genome shotgun (WGS) entry which is preliminary data.</text>
</comment>
<evidence type="ECO:0000313" key="4">
    <source>
        <dbReference type="Proteomes" id="UP001187192"/>
    </source>
</evidence>
<dbReference type="Proteomes" id="UP001187192">
    <property type="component" value="Unassembled WGS sequence"/>
</dbReference>
<proteinExistence type="predicted"/>
<feature type="coiled-coil region" evidence="1">
    <location>
        <begin position="149"/>
        <end position="176"/>
    </location>
</feature>
<sequence length="197" mass="23272">MSEPHDHLLQYKHVVQSTNILTDMLDDIMCKLFAQSLKGAALRWFCNLPPESINSFDELSLEFMRTYSIHIQSGKTTKDLWVVVQGPNESLCAYINRFSKAISEISRLDDGTAREVLKKVLRHKSLFNNEIYARYPPIIRDVMHREKGFTKLEEVNERVERDLARAREEVVKARDKREKTFRHECTRPVRWTEYLEE</sequence>
<evidence type="ECO:0000256" key="1">
    <source>
        <dbReference type="SAM" id="Coils"/>
    </source>
</evidence>
<protein>
    <recommendedName>
        <fullName evidence="2">Retrotransposon gag domain-containing protein</fullName>
    </recommendedName>
</protein>
<reference evidence="3" key="1">
    <citation type="submission" date="2023-07" db="EMBL/GenBank/DDBJ databases">
        <title>draft genome sequence of fig (Ficus carica).</title>
        <authorList>
            <person name="Takahashi T."/>
            <person name="Nishimura K."/>
        </authorList>
    </citation>
    <scope>NUCLEOTIDE SEQUENCE</scope>
</reference>
<accession>A0AA87ZCR2</accession>
<evidence type="ECO:0000259" key="2">
    <source>
        <dbReference type="Pfam" id="PF03732"/>
    </source>
</evidence>
<dbReference type="PANTHER" id="PTHR33223:SF8">
    <property type="entry name" value="OS04G0172440 PROTEIN"/>
    <property type="match status" value="1"/>
</dbReference>
<feature type="domain" description="Retrotransposon gag" evidence="2">
    <location>
        <begin position="31"/>
        <end position="113"/>
    </location>
</feature>
<dbReference type="InterPro" id="IPR005162">
    <property type="entry name" value="Retrotrans_gag_dom"/>
</dbReference>
<keyword evidence="1" id="KW-0175">Coiled coil</keyword>
<dbReference type="AlphaFoldDB" id="A0AA87ZCR2"/>
<name>A0AA87ZCR2_FICCA</name>